<protein>
    <recommendedName>
        <fullName evidence="7">Shikimate kinase</fullName>
        <shortName evidence="7">SK</shortName>
        <ecNumber evidence="7">2.7.1.71</ecNumber>
    </recommendedName>
</protein>
<keyword evidence="7" id="KW-0460">Magnesium</keyword>
<comment type="function">
    <text evidence="7">Catalyzes the specific phosphorylation of the 3-hydroxyl group of shikimic acid using ATP as a cosubstrate.</text>
</comment>
<dbReference type="HOGENOM" id="CLU_057607_2_2_7"/>
<keyword evidence="6 7" id="KW-0057">Aromatic amino acid biosynthesis</keyword>
<dbReference type="EMBL" id="CP007775">
    <property type="protein sequence ID" value="AJD01421.1"/>
    <property type="molecule type" value="Genomic_DNA"/>
</dbReference>
<accession>A0A0A8HVB4</accession>
<dbReference type="GO" id="GO:0008652">
    <property type="term" value="P:amino acid biosynthetic process"/>
    <property type="evidence" value="ECO:0007669"/>
    <property type="project" value="UniProtKB-KW"/>
</dbReference>
<keyword evidence="1 7" id="KW-0028">Amino-acid biosynthesis</keyword>
<keyword evidence="7" id="KW-0963">Cytoplasm</keyword>
<keyword evidence="2 7" id="KW-0808">Transferase</keyword>
<gene>
    <name evidence="7 8" type="primary">aroK</name>
    <name evidence="8" type="ORF">UPTC3659_0567</name>
</gene>
<keyword evidence="5 7" id="KW-0067">ATP-binding</keyword>
<feature type="binding site" evidence="7">
    <location>
        <position position="60"/>
    </location>
    <ligand>
        <name>substrate</name>
    </ligand>
</feature>
<comment type="cofactor">
    <cofactor evidence="7">
        <name>Mg(2+)</name>
        <dbReference type="ChEBI" id="CHEBI:18420"/>
    </cofactor>
    <text evidence="7">Binds 1 Mg(2+) ion per subunit.</text>
</comment>
<dbReference type="InterPro" id="IPR031322">
    <property type="entry name" value="Shikimate/glucono_kinase"/>
</dbReference>
<dbReference type="OrthoDB" id="9800332at2"/>
<evidence type="ECO:0000256" key="1">
    <source>
        <dbReference type="ARBA" id="ARBA00022605"/>
    </source>
</evidence>
<keyword evidence="7" id="KW-0479">Metal-binding</keyword>
<comment type="catalytic activity">
    <reaction evidence="7">
        <text>shikimate + ATP = 3-phosphoshikimate + ADP + H(+)</text>
        <dbReference type="Rhea" id="RHEA:13121"/>
        <dbReference type="ChEBI" id="CHEBI:15378"/>
        <dbReference type="ChEBI" id="CHEBI:30616"/>
        <dbReference type="ChEBI" id="CHEBI:36208"/>
        <dbReference type="ChEBI" id="CHEBI:145989"/>
        <dbReference type="ChEBI" id="CHEBI:456216"/>
        <dbReference type="EC" id="2.7.1.71"/>
    </reaction>
</comment>
<dbReference type="EC" id="2.7.1.71" evidence="7"/>
<dbReference type="GO" id="GO:0009423">
    <property type="term" value="P:chorismate biosynthetic process"/>
    <property type="evidence" value="ECO:0007669"/>
    <property type="project" value="UniProtKB-UniRule"/>
</dbReference>
<dbReference type="GO" id="GO:0000287">
    <property type="term" value="F:magnesium ion binding"/>
    <property type="evidence" value="ECO:0007669"/>
    <property type="project" value="UniProtKB-UniRule"/>
</dbReference>
<evidence type="ECO:0000313" key="9">
    <source>
        <dbReference type="Proteomes" id="UP000031130"/>
    </source>
</evidence>
<comment type="similarity">
    <text evidence="7">Belongs to the shikimate kinase family.</text>
</comment>
<sequence>MNKKDNLLFVGFMGCGKTTIARTYAKKYNKFFLDTDSLIKDKFNLEISEFFKTYGEKKFRKEEKKLVSFLTCVQNCSIASGGGFIEQKKIKNIGTIVYLKASFDYLLQRLNKEELAIRPLFLNTSDAKVLFDQRVKKYEKKANIIIGIENKSVNEIIKEIKKEVK</sequence>
<feature type="binding site" evidence="7">
    <location>
        <position position="18"/>
    </location>
    <ligand>
        <name>Mg(2+)</name>
        <dbReference type="ChEBI" id="CHEBI:18420"/>
    </ligand>
</feature>
<comment type="subunit">
    <text evidence="7">Monomer.</text>
</comment>
<feature type="binding site" evidence="7">
    <location>
        <position position="118"/>
    </location>
    <ligand>
        <name>ATP</name>
        <dbReference type="ChEBI" id="CHEBI:30616"/>
    </ligand>
</feature>
<name>A0A0A8HVB4_CAMLA</name>
<dbReference type="GO" id="GO:0009073">
    <property type="term" value="P:aromatic amino acid family biosynthetic process"/>
    <property type="evidence" value="ECO:0007669"/>
    <property type="project" value="UniProtKB-KW"/>
</dbReference>
<dbReference type="KEGG" id="cln:UPTC3659_0567"/>
<dbReference type="PANTHER" id="PTHR21087:SF16">
    <property type="entry name" value="SHIKIMATE KINASE 1, CHLOROPLASTIC"/>
    <property type="match status" value="1"/>
</dbReference>
<dbReference type="GO" id="GO:0005829">
    <property type="term" value="C:cytosol"/>
    <property type="evidence" value="ECO:0007669"/>
    <property type="project" value="TreeGrafter"/>
</dbReference>
<feature type="binding site" evidence="7">
    <location>
        <position position="82"/>
    </location>
    <ligand>
        <name>substrate</name>
    </ligand>
</feature>
<keyword evidence="4 7" id="KW-0418">Kinase</keyword>
<feature type="binding site" evidence="7">
    <location>
        <position position="36"/>
    </location>
    <ligand>
        <name>substrate</name>
    </ligand>
</feature>
<organism evidence="8 9">
    <name type="scientific">Campylobacter lari NCTC 11845</name>
    <dbReference type="NCBI Taxonomy" id="1388749"/>
    <lineage>
        <taxon>Bacteria</taxon>
        <taxon>Pseudomonadati</taxon>
        <taxon>Campylobacterota</taxon>
        <taxon>Epsilonproteobacteria</taxon>
        <taxon>Campylobacterales</taxon>
        <taxon>Campylobacteraceae</taxon>
        <taxon>Campylobacter</taxon>
    </lineage>
</organism>
<dbReference type="HAMAP" id="MF_00109">
    <property type="entry name" value="Shikimate_kinase"/>
    <property type="match status" value="1"/>
</dbReference>
<evidence type="ECO:0000256" key="7">
    <source>
        <dbReference type="HAMAP-Rule" id="MF_00109"/>
    </source>
</evidence>
<evidence type="ECO:0000256" key="5">
    <source>
        <dbReference type="ARBA" id="ARBA00022840"/>
    </source>
</evidence>
<dbReference type="GO" id="GO:0005524">
    <property type="term" value="F:ATP binding"/>
    <property type="evidence" value="ECO:0007669"/>
    <property type="project" value="UniProtKB-UniRule"/>
</dbReference>
<proteinExistence type="inferred from homology"/>
<dbReference type="AlphaFoldDB" id="A0A0A8HVB4"/>
<feature type="binding site" evidence="7">
    <location>
        <begin position="14"/>
        <end position="19"/>
    </location>
    <ligand>
        <name>ATP</name>
        <dbReference type="ChEBI" id="CHEBI:30616"/>
    </ligand>
</feature>
<comment type="caution">
    <text evidence="7">Lacks conserved residue(s) required for the propagation of feature annotation.</text>
</comment>
<dbReference type="PANTHER" id="PTHR21087">
    <property type="entry name" value="SHIKIMATE KINASE"/>
    <property type="match status" value="1"/>
</dbReference>
<comment type="pathway">
    <text evidence="7">Metabolic intermediate biosynthesis; chorismate biosynthesis; chorismate from D-erythrose 4-phosphate and phosphoenolpyruvate: step 5/7.</text>
</comment>
<reference evidence="8 9" key="1">
    <citation type="journal article" date="2014" name="Genome Biol. Evol.">
        <title>Comparative Genomics of the Campylobacter lari Group.</title>
        <authorList>
            <person name="Miller W.G."/>
            <person name="Yee E."/>
            <person name="Chapman M.H."/>
            <person name="Smith T.P."/>
            <person name="Bono J.L."/>
            <person name="Huynh S."/>
            <person name="Parker C.T."/>
            <person name="Vandamme P."/>
            <person name="Luong K."/>
            <person name="Korlach J."/>
        </authorList>
    </citation>
    <scope>NUCLEOTIDE SEQUENCE [LARGE SCALE GENOMIC DNA]</scope>
    <source>
        <strain evidence="9">RM3659</strain>
    </source>
</reference>
<comment type="subcellular location">
    <subcellularLocation>
        <location evidence="7">Cytoplasm</location>
    </subcellularLocation>
</comment>
<evidence type="ECO:0000256" key="6">
    <source>
        <dbReference type="ARBA" id="ARBA00023141"/>
    </source>
</evidence>
<evidence type="ECO:0000256" key="3">
    <source>
        <dbReference type="ARBA" id="ARBA00022741"/>
    </source>
</evidence>
<dbReference type="SUPFAM" id="SSF52540">
    <property type="entry name" value="P-loop containing nucleoside triphosphate hydrolases"/>
    <property type="match status" value="1"/>
</dbReference>
<dbReference type="RefSeq" id="WP_039625616.1">
    <property type="nucleotide sequence ID" value="NZ_CP007775.1"/>
</dbReference>
<evidence type="ECO:0000313" key="8">
    <source>
        <dbReference type="EMBL" id="AJD01421.1"/>
    </source>
</evidence>
<keyword evidence="3 7" id="KW-0547">Nucleotide-binding</keyword>
<dbReference type="Proteomes" id="UP000031130">
    <property type="component" value="Chromosome"/>
</dbReference>
<dbReference type="PRINTS" id="PR01100">
    <property type="entry name" value="SHIKIMTKNASE"/>
</dbReference>
<dbReference type="Pfam" id="PF01202">
    <property type="entry name" value="SKI"/>
    <property type="match status" value="1"/>
</dbReference>
<dbReference type="UniPathway" id="UPA00053">
    <property type="reaction ID" value="UER00088"/>
</dbReference>
<dbReference type="InterPro" id="IPR000623">
    <property type="entry name" value="Shikimate_kinase/TSH1"/>
</dbReference>
<dbReference type="Gene3D" id="3.40.50.300">
    <property type="entry name" value="P-loop containing nucleotide triphosphate hydrolases"/>
    <property type="match status" value="1"/>
</dbReference>
<dbReference type="InterPro" id="IPR027417">
    <property type="entry name" value="P-loop_NTPase"/>
</dbReference>
<evidence type="ECO:0000256" key="2">
    <source>
        <dbReference type="ARBA" id="ARBA00022679"/>
    </source>
</evidence>
<feature type="binding site" evidence="7">
    <location>
        <position position="134"/>
    </location>
    <ligand>
        <name>substrate</name>
    </ligand>
</feature>
<dbReference type="GO" id="GO:0004765">
    <property type="term" value="F:shikimate kinase activity"/>
    <property type="evidence" value="ECO:0007669"/>
    <property type="project" value="UniProtKB-UniRule"/>
</dbReference>
<evidence type="ECO:0000256" key="4">
    <source>
        <dbReference type="ARBA" id="ARBA00022777"/>
    </source>
</evidence>